<name>A0A853EMJ8_9ACTO</name>
<organism evidence="2 3">
    <name type="scientific">Actinomyces bowdenii</name>
    <dbReference type="NCBI Taxonomy" id="131109"/>
    <lineage>
        <taxon>Bacteria</taxon>
        <taxon>Bacillati</taxon>
        <taxon>Actinomycetota</taxon>
        <taxon>Actinomycetes</taxon>
        <taxon>Actinomycetales</taxon>
        <taxon>Actinomycetaceae</taxon>
        <taxon>Actinomyces</taxon>
    </lineage>
</organism>
<evidence type="ECO:0000313" key="3">
    <source>
        <dbReference type="Proteomes" id="UP000572528"/>
    </source>
</evidence>
<proteinExistence type="predicted"/>
<reference evidence="2 3" key="1">
    <citation type="submission" date="2020-07" db="EMBL/GenBank/DDBJ databases">
        <title>MOT database genomes.</title>
        <authorList>
            <person name="Joseph S."/>
            <person name="Aduse-Opoku J."/>
            <person name="Hashim A."/>
            <person name="Wade W."/>
            <person name="Curtis M."/>
        </authorList>
    </citation>
    <scope>NUCLEOTIDE SEQUENCE [LARGE SCALE GENOMIC DNA]</scope>
    <source>
        <strain evidence="2 3">WMus004</strain>
    </source>
</reference>
<evidence type="ECO:0000256" key="1">
    <source>
        <dbReference type="SAM" id="Phobius"/>
    </source>
</evidence>
<dbReference type="Proteomes" id="UP000572528">
    <property type="component" value="Unassembled WGS sequence"/>
</dbReference>
<dbReference type="AlphaFoldDB" id="A0A853EMJ8"/>
<feature type="transmembrane region" description="Helical" evidence="1">
    <location>
        <begin position="70"/>
        <end position="89"/>
    </location>
</feature>
<protein>
    <submittedName>
        <fullName evidence="2">Uncharacterized protein</fullName>
    </submittedName>
</protein>
<dbReference type="EMBL" id="JACBXV010000215">
    <property type="protein sequence ID" value="NYS70125.1"/>
    <property type="molecule type" value="Genomic_DNA"/>
</dbReference>
<keyword evidence="1" id="KW-0472">Membrane</keyword>
<gene>
    <name evidence="2" type="ORF">HZZ05_11530</name>
</gene>
<sequence>MDATPVIVKMVLAIVIALVMTLIARLARRSRRHEPGRVTAPAAVGGAGGAGGAVQAFEVPRQRPAPSMRVLGFIIIACGVVLTPLAALIPDPIGMIVIGLMGVAVVLCGVYVLRYYHHSSLVDAPTMTIMTSWRGRETRVVHEEITKYHAANRRTVVVRDSRGQKLSIDLVWFSAPLLARHLMQLEAEGRFAGNRIGDARRIAKGLSNVEYSFRTRFPDHYKAILLQGPGANPAAFQRDPAAPQGRGWTGPAYASWLQALQATLRG</sequence>
<feature type="transmembrane region" description="Helical" evidence="1">
    <location>
        <begin position="6"/>
        <end position="27"/>
    </location>
</feature>
<accession>A0A853EMJ8</accession>
<comment type="caution">
    <text evidence="2">The sequence shown here is derived from an EMBL/GenBank/DDBJ whole genome shotgun (WGS) entry which is preliminary data.</text>
</comment>
<keyword evidence="1" id="KW-0812">Transmembrane</keyword>
<evidence type="ECO:0000313" key="2">
    <source>
        <dbReference type="EMBL" id="NYS70125.1"/>
    </source>
</evidence>
<keyword evidence="1" id="KW-1133">Transmembrane helix</keyword>
<feature type="transmembrane region" description="Helical" evidence="1">
    <location>
        <begin position="95"/>
        <end position="113"/>
    </location>
</feature>
<dbReference type="RefSeq" id="WP_179901366.1">
    <property type="nucleotide sequence ID" value="NZ_JACBXV010000215.1"/>
</dbReference>